<dbReference type="GO" id="GO:0000917">
    <property type="term" value="P:division septum assembly"/>
    <property type="evidence" value="ECO:0007669"/>
    <property type="project" value="UniProtKB-KW"/>
</dbReference>
<keyword evidence="6" id="KW-0175">Coiled coil</keyword>
<proteinExistence type="inferred from homology"/>
<dbReference type="SUPFAM" id="SSF102829">
    <property type="entry name" value="Cell division protein ZapA-like"/>
    <property type="match status" value="1"/>
</dbReference>
<comment type="caution">
    <text evidence="12">The sequence shown here is derived from an EMBL/GenBank/DDBJ whole genome shotgun (WGS) entry which is preliminary data.</text>
</comment>
<keyword evidence="4" id="KW-0963">Cytoplasm</keyword>
<dbReference type="OrthoDB" id="5772359at2"/>
<evidence type="ECO:0000256" key="8">
    <source>
        <dbReference type="ARBA" id="ARBA00023306"/>
    </source>
</evidence>
<evidence type="ECO:0000256" key="4">
    <source>
        <dbReference type="ARBA" id="ARBA00022490"/>
    </source>
</evidence>
<name>A0A4R1F7N8_9GAMM</name>
<evidence type="ECO:0000256" key="11">
    <source>
        <dbReference type="ARBA" id="ARBA00033158"/>
    </source>
</evidence>
<keyword evidence="7" id="KW-0717">Septation</keyword>
<dbReference type="InterPro" id="IPR036192">
    <property type="entry name" value="Cell_div_ZapA-like_sf"/>
</dbReference>
<dbReference type="RefSeq" id="WP_131904331.1">
    <property type="nucleotide sequence ID" value="NZ_BAAAFU010000008.1"/>
</dbReference>
<dbReference type="GO" id="GO:0030428">
    <property type="term" value="C:cell septum"/>
    <property type="evidence" value="ECO:0007669"/>
    <property type="project" value="TreeGrafter"/>
</dbReference>
<evidence type="ECO:0000313" key="12">
    <source>
        <dbReference type="EMBL" id="TCJ88649.1"/>
    </source>
</evidence>
<dbReference type="InterPro" id="IPR042233">
    <property type="entry name" value="Cell_div_ZapA_N"/>
</dbReference>
<sequence length="100" mass="11269">MSRETIPVTVRIMEKEYKISCPEGEHESLLVSARNVNENMHKVREGGKALSADRVAVMAAINIAHDLIKSNREPKVDSDISDRIDDMQQSIDLMLKSSKF</sequence>
<dbReference type="PANTHER" id="PTHR34981">
    <property type="entry name" value="CELL DIVISION PROTEIN ZAPA"/>
    <property type="match status" value="1"/>
</dbReference>
<evidence type="ECO:0000256" key="5">
    <source>
        <dbReference type="ARBA" id="ARBA00022618"/>
    </source>
</evidence>
<dbReference type="GO" id="GO:0000921">
    <property type="term" value="P:septin ring assembly"/>
    <property type="evidence" value="ECO:0007669"/>
    <property type="project" value="TreeGrafter"/>
</dbReference>
<dbReference type="PANTHER" id="PTHR34981:SF1">
    <property type="entry name" value="CELL DIVISION PROTEIN ZAPA"/>
    <property type="match status" value="1"/>
</dbReference>
<evidence type="ECO:0000256" key="10">
    <source>
        <dbReference type="ARBA" id="ARBA00026068"/>
    </source>
</evidence>
<evidence type="ECO:0000256" key="7">
    <source>
        <dbReference type="ARBA" id="ARBA00023210"/>
    </source>
</evidence>
<evidence type="ECO:0000256" key="3">
    <source>
        <dbReference type="ARBA" id="ARBA00015195"/>
    </source>
</evidence>
<comment type="subcellular location">
    <subcellularLocation>
        <location evidence="1">Cytoplasm</location>
    </subcellularLocation>
</comment>
<comment type="subunit">
    <text evidence="10">Homodimer. Interacts with FtsZ.</text>
</comment>
<keyword evidence="8" id="KW-0131">Cell cycle</keyword>
<dbReference type="InterPro" id="IPR007838">
    <property type="entry name" value="Cell_div_ZapA-like"/>
</dbReference>
<evidence type="ECO:0000256" key="9">
    <source>
        <dbReference type="ARBA" id="ARBA00024910"/>
    </source>
</evidence>
<evidence type="ECO:0000256" key="6">
    <source>
        <dbReference type="ARBA" id="ARBA00023054"/>
    </source>
</evidence>
<evidence type="ECO:0000313" key="13">
    <source>
        <dbReference type="Proteomes" id="UP000294887"/>
    </source>
</evidence>
<dbReference type="Gene3D" id="3.30.160.880">
    <property type="entry name" value="Cell division protein ZapA protomer, N-terminal domain"/>
    <property type="match status" value="1"/>
</dbReference>
<dbReference type="AlphaFoldDB" id="A0A4R1F7N8"/>
<dbReference type="Proteomes" id="UP000294887">
    <property type="component" value="Unassembled WGS sequence"/>
</dbReference>
<keyword evidence="13" id="KW-1185">Reference proteome</keyword>
<keyword evidence="5 12" id="KW-0132">Cell division</keyword>
<accession>A0A4R1F7N8</accession>
<evidence type="ECO:0000256" key="1">
    <source>
        <dbReference type="ARBA" id="ARBA00004496"/>
    </source>
</evidence>
<reference evidence="12 13" key="1">
    <citation type="submission" date="2019-03" db="EMBL/GenBank/DDBJ databases">
        <title>Genomic Encyclopedia of Type Strains, Phase IV (KMG-IV): sequencing the most valuable type-strain genomes for metagenomic binning, comparative biology and taxonomic classification.</title>
        <authorList>
            <person name="Goeker M."/>
        </authorList>
    </citation>
    <scope>NUCLEOTIDE SEQUENCE [LARGE SCALE GENOMIC DNA]</scope>
    <source>
        <strain evidence="12 13">DSM 24830</strain>
    </source>
</reference>
<protein>
    <recommendedName>
        <fullName evidence="3">Cell division protein ZapA</fullName>
    </recommendedName>
    <alternativeName>
        <fullName evidence="11">Z ring-associated protein ZapA</fullName>
    </alternativeName>
</protein>
<evidence type="ECO:0000256" key="2">
    <source>
        <dbReference type="ARBA" id="ARBA00010074"/>
    </source>
</evidence>
<dbReference type="GO" id="GO:0032153">
    <property type="term" value="C:cell division site"/>
    <property type="evidence" value="ECO:0007669"/>
    <property type="project" value="TreeGrafter"/>
</dbReference>
<comment type="function">
    <text evidence="9">Activator of cell division through the inhibition of FtsZ GTPase activity, therefore promoting FtsZ assembly into bundles of protofilaments necessary for the formation of the division Z ring. It is recruited early at mid-cell but it is not essential for cell division.</text>
</comment>
<dbReference type="EMBL" id="SMFQ01000002">
    <property type="protein sequence ID" value="TCJ88649.1"/>
    <property type="molecule type" value="Genomic_DNA"/>
</dbReference>
<dbReference type="GO" id="GO:0005829">
    <property type="term" value="C:cytosol"/>
    <property type="evidence" value="ECO:0007669"/>
    <property type="project" value="TreeGrafter"/>
</dbReference>
<dbReference type="Gene3D" id="1.20.5.50">
    <property type="match status" value="1"/>
</dbReference>
<organism evidence="12 13">
    <name type="scientific">Cocleimonas flava</name>
    <dbReference type="NCBI Taxonomy" id="634765"/>
    <lineage>
        <taxon>Bacteria</taxon>
        <taxon>Pseudomonadati</taxon>
        <taxon>Pseudomonadota</taxon>
        <taxon>Gammaproteobacteria</taxon>
        <taxon>Thiotrichales</taxon>
        <taxon>Thiotrichaceae</taxon>
        <taxon>Cocleimonas</taxon>
    </lineage>
</organism>
<gene>
    <name evidence="12" type="ORF">EV695_0507</name>
</gene>
<dbReference type="Pfam" id="PF05164">
    <property type="entry name" value="ZapA"/>
    <property type="match status" value="1"/>
</dbReference>
<dbReference type="GO" id="GO:0043093">
    <property type="term" value="P:FtsZ-dependent cytokinesis"/>
    <property type="evidence" value="ECO:0007669"/>
    <property type="project" value="TreeGrafter"/>
</dbReference>
<comment type="similarity">
    <text evidence="2">Belongs to the ZapA family. Type 1 subfamily.</text>
</comment>